<protein>
    <submittedName>
        <fullName evidence="2">Uncharacterized protein</fullName>
    </submittedName>
</protein>
<dbReference type="Proteomes" id="UP001201273">
    <property type="component" value="Unassembled WGS sequence"/>
</dbReference>
<keyword evidence="1" id="KW-0472">Membrane</keyword>
<organism evidence="2 3">
    <name type="scientific">Motilimonas cestriensis</name>
    <dbReference type="NCBI Taxonomy" id="2742685"/>
    <lineage>
        <taxon>Bacteria</taxon>
        <taxon>Pseudomonadati</taxon>
        <taxon>Pseudomonadota</taxon>
        <taxon>Gammaproteobacteria</taxon>
        <taxon>Alteromonadales</taxon>
        <taxon>Alteromonadales genera incertae sedis</taxon>
        <taxon>Motilimonas</taxon>
    </lineage>
</organism>
<evidence type="ECO:0000256" key="1">
    <source>
        <dbReference type="SAM" id="Phobius"/>
    </source>
</evidence>
<accession>A0ABS8WCC2</accession>
<dbReference type="EMBL" id="JAIMJA010000016">
    <property type="protein sequence ID" value="MCE2596203.1"/>
    <property type="molecule type" value="Genomic_DNA"/>
</dbReference>
<dbReference type="RefSeq" id="WP_233053851.1">
    <property type="nucleotide sequence ID" value="NZ_JAIMJA010000016.1"/>
</dbReference>
<sequence>MREIIALGILIPTMLITLFALHQHTLFAFQLGIFLPIAIFQCASQLLELSQKKASVVHIKHHGFYQ</sequence>
<feature type="transmembrane region" description="Helical" evidence="1">
    <location>
        <begin position="5"/>
        <end position="21"/>
    </location>
</feature>
<name>A0ABS8WCC2_9GAMM</name>
<keyword evidence="3" id="KW-1185">Reference proteome</keyword>
<keyword evidence="1" id="KW-1133">Transmembrane helix</keyword>
<gene>
    <name evidence="2" type="ORF">K6Y31_15420</name>
</gene>
<evidence type="ECO:0000313" key="2">
    <source>
        <dbReference type="EMBL" id="MCE2596203.1"/>
    </source>
</evidence>
<comment type="caution">
    <text evidence="2">The sequence shown here is derived from an EMBL/GenBank/DDBJ whole genome shotgun (WGS) entry which is preliminary data.</text>
</comment>
<evidence type="ECO:0000313" key="3">
    <source>
        <dbReference type="Proteomes" id="UP001201273"/>
    </source>
</evidence>
<reference evidence="2 3" key="1">
    <citation type="journal article" date="2022" name="Environ. Microbiol. Rep.">
        <title>Eco-phylogenetic analyses reveal divergent evolution of vitamin B12 metabolism in the marine bacterial family 'Psychromonadaceae'.</title>
        <authorList>
            <person name="Jin X."/>
            <person name="Yang Y."/>
            <person name="Cao H."/>
            <person name="Gao B."/>
            <person name="Zhao Z."/>
        </authorList>
    </citation>
    <scope>NUCLEOTIDE SEQUENCE [LARGE SCALE GENOMIC DNA]</scope>
    <source>
        <strain evidence="2 3">MKS20</strain>
    </source>
</reference>
<keyword evidence="1" id="KW-0812">Transmembrane</keyword>
<proteinExistence type="predicted"/>